<comment type="caution">
    <text evidence="1">The sequence shown here is derived from an EMBL/GenBank/DDBJ whole genome shotgun (WGS) entry which is preliminary data.</text>
</comment>
<accession>M0NBK6</accession>
<dbReference type="PANTHER" id="PTHR38657:SF1">
    <property type="entry name" value="SLR1343 PROTEIN"/>
    <property type="match status" value="1"/>
</dbReference>
<dbReference type="InterPro" id="IPR036134">
    <property type="entry name" value="Crypto/Photolyase_FAD-like_sf"/>
</dbReference>
<reference evidence="1 2" key="1">
    <citation type="journal article" date="2014" name="PLoS Genet.">
        <title>Phylogenetically driven sequencing of extremely halophilic archaea reveals strategies for static and dynamic osmo-response.</title>
        <authorList>
            <person name="Becker E.A."/>
            <person name="Seitzer P.M."/>
            <person name="Tritt A."/>
            <person name="Larsen D."/>
            <person name="Krusor M."/>
            <person name="Yao A.I."/>
            <person name="Wu D."/>
            <person name="Madern D."/>
            <person name="Eisen J.A."/>
            <person name="Darling A.E."/>
            <person name="Facciotti M.T."/>
        </authorList>
    </citation>
    <scope>NUCLEOTIDE SEQUENCE [LARGE SCALE GENOMIC DNA]</scope>
    <source>
        <strain evidence="1 2">DSM 8989</strain>
    </source>
</reference>
<dbReference type="PATRIC" id="fig|1227456.3.peg.898"/>
<name>M0NBK6_9EURY</name>
<organism evidence="1 2">
    <name type="scientific">Halococcus salifodinae DSM 8989</name>
    <dbReference type="NCBI Taxonomy" id="1227456"/>
    <lineage>
        <taxon>Archaea</taxon>
        <taxon>Methanobacteriati</taxon>
        <taxon>Methanobacteriota</taxon>
        <taxon>Stenosarchaea group</taxon>
        <taxon>Halobacteria</taxon>
        <taxon>Halobacteriales</taxon>
        <taxon>Halococcaceae</taxon>
        <taxon>Halococcus</taxon>
    </lineage>
</organism>
<dbReference type="AlphaFoldDB" id="M0NBK6"/>
<dbReference type="EMBL" id="AOME01000016">
    <property type="protein sequence ID" value="EMA54948.1"/>
    <property type="molecule type" value="Genomic_DNA"/>
</dbReference>
<dbReference type="InterPro" id="IPR007357">
    <property type="entry name" value="PhrB-like"/>
</dbReference>
<proteinExistence type="predicted"/>
<protein>
    <submittedName>
        <fullName evidence="1">Cryptochrome/photolyase</fullName>
    </submittedName>
</protein>
<keyword evidence="2" id="KW-1185">Reference proteome</keyword>
<gene>
    <name evidence="1" type="ORF">C450_04316</name>
</gene>
<dbReference type="STRING" id="1227456.C450_04316"/>
<keyword evidence="1" id="KW-0456">Lyase</keyword>
<dbReference type="Pfam" id="PF04244">
    <property type="entry name" value="DPRP"/>
    <property type="match status" value="1"/>
</dbReference>
<dbReference type="Gene3D" id="3.40.50.620">
    <property type="entry name" value="HUPs"/>
    <property type="match status" value="1"/>
</dbReference>
<dbReference type="GO" id="GO:0016829">
    <property type="term" value="F:lyase activity"/>
    <property type="evidence" value="ECO:0007669"/>
    <property type="project" value="UniProtKB-KW"/>
</dbReference>
<evidence type="ECO:0000313" key="2">
    <source>
        <dbReference type="Proteomes" id="UP000011625"/>
    </source>
</evidence>
<dbReference type="SUPFAM" id="SSF48173">
    <property type="entry name" value="Cryptochrome/photolyase FAD-binding domain"/>
    <property type="match status" value="1"/>
</dbReference>
<dbReference type="Proteomes" id="UP000011625">
    <property type="component" value="Unassembled WGS sequence"/>
</dbReference>
<dbReference type="InterPro" id="IPR052551">
    <property type="entry name" value="UV-DNA_repair_photolyase"/>
</dbReference>
<dbReference type="Gene3D" id="1.10.579.10">
    <property type="entry name" value="DNA Cyclobutane Dipyrimidine Photolyase, subunit A, domain 3"/>
    <property type="match status" value="1"/>
</dbReference>
<sequence>MVGIEMTTWVLGDQLTRDVGPLSRADADERVLMIEAHAFARKLPYHPHKLVLVFSAMRQFRDELRADGHDVEYHQVETFGDGLDDHFDAHPDDSLVTMTPAGHGAADRLETLVTERGGEIEFVADERFLCSIERFDEWAGDDERFQHEGFYRMLRRETGYLIEDGEPVGGEWNYDEANREFPGDEYDPPDPPRFEPDDLTEEVAAWVDEEFAGGYDEPPYGGEWADPGAFVWPVTREGALDALTDFVEHRLPEFGPYQDAMLGEEWALNHALLSTSMNLGLLHPREVAERALDAYREDDLPLASVEGFLRQVIGWREFMRHVYRRAMPDLATANLLNADHTLPNFYWTGDTEMACLADVVGSVRERGYSHHIERLMVLSNFALLYGVRPDEINRWFHAAYVDAYHWVTTPNVVGMGVFGSDRLSTKPYAASANYIDDMSDYCGDCRYAKTKTVGENACPFNALYWDFLGRNEDPLRENHRMGLVYSHWDDKDSEERAAIRDRVDGIRELVEVDDL</sequence>
<dbReference type="Gene3D" id="1.25.40.80">
    <property type="match status" value="1"/>
</dbReference>
<dbReference type="Gene3D" id="1.10.10.1710">
    <property type="entry name" value="Deoxyribodipyrimidine photolyase-related"/>
    <property type="match status" value="1"/>
</dbReference>
<dbReference type="PANTHER" id="PTHR38657">
    <property type="entry name" value="SLR1343 PROTEIN"/>
    <property type="match status" value="1"/>
</dbReference>
<evidence type="ECO:0000313" key="1">
    <source>
        <dbReference type="EMBL" id="EMA54948.1"/>
    </source>
</evidence>
<dbReference type="InterPro" id="IPR014729">
    <property type="entry name" value="Rossmann-like_a/b/a_fold"/>
</dbReference>